<evidence type="ECO:0000259" key="1">
    <source>
        <dbReference type="PROSITE" id="PS50801"/>
    </source>
</evidence>
<dbReference type="CDD" id="cd07043">
    <property type="entry name" value="STAS_anti-anti-sigma_factors"/>
    <property type="match status" value="1"/>
</dbReference>
<gene>
    <name evidence="2" type="ORF">GTO89_12515</name>
</gene>
<dbReference type="AlphaFoldDB" id="A0A845LFX3"/>
<keyword evidence="3" id="KW-1185">Reference proteome</keyword>
<dbReference type="Proteomes" id="UP000471031">
    <property type="component" value="Unassembled WGS sequence"/>
</dbReference>
<evidence type="ECO:0000313" key="3">
    <source>
        <dbReference type="Proteomes" id="UP000471031"/>
    </source>
</evidence>
<dbReference type="InterPro" id="IPR002645">
    <property type="entry name" value="STAS_dom"/>
</dbReference>
<dbReference type="EMBL" id="WXEX01000010">
    <property type="protein sequence ID" value="MZP43860.1"/>
    <property type="molecule type" value="Genomic_DNA"/>
</dbReference>
<dbReference type="Pfam" id="PF01740">
    <property type="entry name" value="STAS"/>
    <property type="match status" value="1"/>
</dbReference>
<dbReference type="SUPFAM" id="SSF52091">
    <property type="entry name" value="SpoIIaa-like"/>
    <property type="match status" value="1"/>
</dbReference>
<comment type="caution">
    <text evidence="2">The sequence shown here is derived from an EMBL/GenBank/DDBJ whole genome shotgun (WGS) entry which is preliminary data.</text>
</comment>
<dbReference type="InterPro" id="IPR036513">
    <property type="entry name" value="STAS_dom_sf"/>
</dbReference>
<proteinExistence type="predicted"/>
<reference evidence="2 3" key="1">
    <citation type="submission" date="2020-01" db="EMBL/GenBank/DDBJ databases">
        <title>Whole genome sequence of Heliobacterium gestii DSM 11169.</title>
        <authorList>
            <person name="Kyndt J.A."/>
            <person name="Meyer T.E."/>
        </authorList>
    </citation>
    <scope>NUCLEOTIDE SEQUENCE [LARGE SCALE GENOMIC DNA]</scope>
    <source>
        <strain evidence="2 3">DSM 11169</strain>
    </source>
</reference>
<organism evidence="2 3">
    <name type="scientific">Heliomicrobium gestii</name>
    <name type="common">Heliobacterium gestii</name>
    <dbReference type="NCBI Taxonomy" id="2699"/>
    <lineage>
        <taxon>Bacteria</taxon>
        <taxon>Bacillati</taxon>
        <taxon>Bacillota</taxon>
        <taxon>Clostridia</taxon>
        <taxon>Eubacteriales</taxon>
        <taxon>Heliobacteriaceae</taxon>
        <taxon>Heliomicrobium</taxon>
    </lineage>
</organism>
<protein>
    <submittedName>
        <fullName evidence="2">STAS domain-containing protein</fullName>
    </submittedName>
</protein>
<name>A0A845LFX3_HELGE</name>
<evidence type="ECO:0000313" key="2">
    <source>
        <dbReference type="EMBL" id="MZP43860.1"/>
    </source>
</evidence>
<dbReference type="Gene3D" id="3.30.750.24">
    <property type="entry name" value="STAS domain"/>
    <property type="match status" value="1"/>
</dbReference>
<dbReference type="PROSITE" id="PS50801">
    <property type="entry name" value="STAS"/>
    <property type="match status" value="1"/>
</dbReference>
<feature type="domain" description="STAS" evidence="1">
    <location>
        <begin position="60"/>
        <end position="128"/>
    </location>
</feature>
<sequence length="128" mass="14679">MNRQLPIEQFTCSCVKCTSPSFCCSAYKMNLSLDSEHLIIQPKIDLMGPNLRLLCDRTTEHLQSLLSGPSVLLVDLSQVDRIDLSGISWLFRLYRLTKAQKSDFRLVNVPPLIRQHIGFTKLDRVFQL</sequence>
<accession>A0A845LFX3</accession>